<dbReference type="InterPro" id="IPR006680">
    <property type="entry name" value="Amidohydro-rel"/>
</dbReference>
<evidence type="ECO:0000313" key="3">
    <source>
        <dbReference type="EMBL" id="CUO74895.1"/>
    </source>
</evidence>
<sequence length="449" mass="48939">MIPCDILIKNAAVLMPDRSIAKNQTIAISENRILEIADARLTDQTGGFEADTVIDDPHLLWMPGLTDGHLHTSQQFLRGSLLDEKPVIWKRINVPFEASLTEETMALSARLAGAEMIKSGTTSFVDAGGPHIEAAAEEYLKMGMRGALTWQTTDGAKVPDGLRIDTREALPRLEKFHREYHGKGGLLQVYYSVTSLMACTEDLFRTIFLAAREQNVAAECHMNEYASEVLDFIERYGERPFSYLDRIGALSDRFVAAHCIMLSESEIQTVQERGIKVVHCPFSNCGKGIPQTPRLLAAGIPVAFGSDGAGHGGLDLFREMRAFRCIMNVAYGITTGNPEIMPAGTLLSMAMEGGAQALMNSSLGAIRRGNFADMIAVNLDQPHLTPTGSLVNTVIESASGADVKHSIINGKLVMKDRKLLTIDEEKVLAEANEAMKDHKLFTKAGAYAG</sequence>
<organism evidence="3 4">
    <name type="scientific">Hungatella hathewayi</name>
    <dbReference type="NCBI Taxonomy" id="154046"/>
    <lineage>
        <taxon>Bacteria</taxon>
        <taxon>Bacillati</taxon>
        <taxon>Bacillota</taxon>
        <taxon>Clostridia</taxon>
        <taxon>Lachnospirales</taxon>
        <taxon>Lachnospiraceae</taxon>
        <taxon>Hungatella</taxon>
    </lineage>
</organism>
<dbReference type="Gene3D" id="2.30.40.10">
    <property type="entry name" value="Urease, subunit C, domain 1"/>
    <property type="match status" value="1"/>
</dbReference>
<dbReference type="AlphaFoldDB" id="A0A174HPU0"/>
<evidence type="ECO:0000259" key="2">
    <source>
        <dbReference type="Pfam" id="PF01979"/>
    </source>
</evidence>
<dbReference type="PANTHER" id="PTHR43794">
    <property type="entry name" value="AMINOHYDROLASE SSNA-RELATED"/>
    <property type="match status" value="1"/>
</dbReference>
<dbReference type="RefSeq" id="WP_055657579.1">
    <property type="nucleotide sequence ID" value="NZ_CABIXC010000011.1"/>
</dbReference>
<accession>A0A174HPU0</accession>
<dbReference type="GO" id="GO:0050270">
    <property type="term" value="F:S-adenosylhomocysteine deaminase activity"/>
    <property type="evidence" value="ECO:0007669"/>
    <property type="project" value="UniProtKB-EC"/>
</dbReference>
<dbReference type="Pfam" id="PF01979">
    <property type="entry name" value="Amidohydro_1"/>
    <property type="match status" value="1"/>
</dbReference>
<dbReference type="Proteomes" id="UP000095651">
    <property type="component" value="Unassembled WGS sequence"/>
</dbReference>
<gene>
    <name evidence="3" type="primary">mtaD_2</name>
    <name evidence="3" type="ORF">ERS852407_03813</name>
</gene>
<dbReference type="PANTHER" id="PTHR43794:SF11">
    <property type="entry name" value="AMIDOHYDROLASE-RELATED DOMAIN-CONTAINING PROTEIN"/>
    <property type="match status" value="1"/>
</dbReference>
<dbReference type="SUPFAM" id="SSF51338">
    <property type="entry name" value="Composite domain of metallo-dependent hydrolases"/>
    <property type="match status" value="1"/>
</dbReference>
<keyword evidence="1 3" id="KW-0378">Hydrolase</keyword>
<proteinExistence type="predicted"/>
<dbReference type="Gene3D" id="3.20.20.140">
    <property type="entry name" value="Metal-dependent hydrolases"/>
    <property type="match status" value="1"/>
</dbReference>
<reference evidence="3 4" key="1">
    <citation type="submission" date="2015-09" db="EMBL/GenBank/DDBJ databases">
        <authorList>
            <consortium name="Pathogen Informatics"/>
        </authorList>
    </citation>
    <scope>NUCLEOTIDE SEQUENCE [LARGE SCALE GENOMIC DNA]</scope>
    <source>
        <strain evidence="3 4">2789STDY5608850</strain>
    </source>
</reference>
<dbReference type="InterPro" id="IPR050287">
    <property type="entry name" value="MTA/SAH_deaminase"/>
</dbReference>
<evidence type="ECO:0000313" key="4">
    <source>
        <dbReference type="Proteomes" id="UP000095651"/>
    </source>
</evidence>
<name>A0A174HPU0_9FIRM</name>
<dbReference type="InterPro" id="IPR032466">
    <property type="entry name" value="Metal_Hydrolase"/>
</dbReference>
<dbReference type="EC" id="3.5.4.28" evidence="3"/>
<dbReference type="SUPFAM" id="SSF51556">
    <property type="entry name" value="Metallo-dependent hydrolases"/>
    <property type="match status" value="1"/>
</dbReference>
<protein>
    <submittedName>
        <fullName evidence="3">Cytosine deaminase</fullName>
        <ecNumber evidence="3">3.5.4.28</ecNumber>
    </submittedName>
</protein>
<dbReference type="InterPro" id="IPR011059">
    <property type="entry name" value="Metal-dep_hydrolase_composite"/>
</dbReference>
<feature type="domain" description="Amidohydrolase-related" evidence="2">
    <location>
        <begin position="62"/>
        <end position="413"/>
    </location>
</feature>
<evidence type="ECO:0000256" key="1">
    <source>
        <dbReference type="ARBA" id="ARBA00022801"/>
    </source>
</evidence>
<dbReference type="EMBL" id="CYZE01000011">
    <property type="protein sequence ID" value="CUO74895.1"/>
    <property type="molecule type" value="Genomic_DNA"/>
</dbReference>